<dbReference type="PIRSF" id="PIRSF016578">
    <property type="entry name" value="HsaA"/>
    <property type="match status" value="1"/>
</dbReference>
<evidence type="ECO:0000256" key="1">
    <source>
        <dbReference type="ARBA" id="ARBA00022630"/>
    </source>
</evidence>
<protein>
    <submittedName>
        <fullName evidence="7">Acyl-CoA dehydrogenase</fullName>
    </submittedName>
</protein>
<sequence>MGHTEIEQLEVMKRLKSAVQTFGHRAPQYEENHAFPFENIEDLKEIGYTKLTLPKEYGGYGEGLEAFLYGQELIASACGSTSLAIGWHNMTVLEILENKQWEPAKKEELFRAIANGALVNRAASEPATGSPTRGGRPQTTAERTTDGWILNGRKTFTSLAPALDLFLVSAWVPEEEAVGWFLVHKDINGVSIDETWDLIAMEGTGSHDLVLENVLVKSDDYVEKATPKKATGWLLHIPACYIGIALGARNYAVQFAKSYTPNSLREPIASLPHIQDKIGHIELELMQARHFLYSVARKWDAAPNERETQGRELAAVKHAVTNAAISIVDKSMRIVGAQSLKKFNPLQRYFRDVRAGLHNPPMDDAVITLLAKGILEEEEERTT</sequence>
<feature type="domain" description="Acyl-CoA dehydrogenase C-terminal" evidence="6">
    <location>
        <begin position="238"/>
        <end position="356"/>
    </location>
</feature>
<proteinExistence type="predicted"/>
<dbReference type="GO" id="GO:0003995">
    <property type="term" value="F:acyl-CoA dehydrogenase activity"/>
    <property type="evidence" value="ECO:0007669"/>
    <property type="project" value="TreeGrafter"/>
</dbReference>
<dbReference type="Proteomes" id="UP000239663">
    <property type="component" value="Unassembled WGS sequence"/>
</dbReference>
<feature type="compositionally biased region" description="Polar residues" evidence="3">
    <location>
        <begin position="127"/>
        <end position="142"/>
    </location>
</feature>
<evidence type="ECO:0000259" key="4">
    <source>
        <dbReference type="Pfam" id="PF02770"/>
    </source>
</evidence>
<dbReference type="Gene3D" id="1.10.540.10">
    <property type="entry name" value="Acyl-CoA dehydrogenase/oxidase, N-terminal domain"/>
    <property type="match status" value="1"/>
</dbReference>
<feature type="domain" description="Acyl-CoA oxidase/dehydrogenase middle" evidence="4">
    <location>
        <begin position="122"/>
        <end position="214"/>
    </location>
</feature>
<dbReference type="RefSeq" id="WP_104850293.1">
    <property type="nucleotide sequence ID" value="NZ_PKOZ01000010.1"/>
</dbReference>
<evidence type="ECO:0000256" key="3">
    <source>
        <dbReference type="SAM" id="MobiDB-lite"/>
    </source>
</evidence>
<dbReference type="Pfam" id="PF02770">
    <property type="entry name" value="Acyl-CoA_dh_M"/>
    <property type="match status" value="1"/>
</dbReference>
<dbReference type="InterPro" id="IPR046373">
    <property type="entry name" value="Acyl-CoA_Oxase/DH_mid-dom_sf"/>
</dbReference>
<dbReference type="InterPro" id="IPR013107">
    <property type="entry name" value="Acyl-CoA_DH_C"/>
</dbReference>
<comment type="caution">
    <text evidence="7">The sequence shown here is derived from an EMBL/GenBank/DDBJ whole genome shotgun (WGS) entry which is preliminary data.</text>
</comment>
<dbReference type="Pfam" id="PF08028">
    <property type="entry name" value="Acyl-CoA_dh_2"/>
    <property type="match status" value="1"/>
</dbReference>
<dbReference type="InterPro" id="IPR037069">
    <property type="entry name" value="AcylCoA_DH/ox_N_sf"/>
</dbReference>
<feature type="region of interest" description="Disordered" evidence="3">
    <location>
        <begin position="123"/>
        <end position="144"/>
    </location>
</feature>
<dbReference type="Gene3D" id="1.20.140.10">
    <property type="entry name" value="Butyryl-CoA Dehydrogenase, subunit A, domain 3"/>
    <property type="match status" value="1"/>
</dbReference>
<dbReference type="CDD" id="cd00567">
    <property type="entry name" value="ACAD"/>
    <property type="match status" value="1"/>
</dbReference>
<keyword evidence="2" id="KW-0560">Oxidoreductase</keyword>
<name>A0A2S7MXH8_9BACI</name>
<evidence type="ECO:0000313" key="8">
    <source>
        <dbReference type="Proteomes" id="UP000239663"/>
    </source>
</evidence>
<dbReference type="GO" id="GO:0050660">
    <property type="term" value="F:flavin adenine dinucleotide binding"/>
    <property type="evidence" value="ECO:0007669"/>
    <property type="project" value="InterPro"/>
</dbReference>
<keyword evidence="1" id="KW-0285">Flavoprotein</keyword>
<dbReference type="PANTHER" id="PTHR43884">
    <property type="entry name" value="ACYL-COA DEHYDROGENASE"/>
    <property type="match status" value="1"/>
</dbReference>
<dbReference type="SUPFAM" id="SSF56645">
    <property type="entry name" value="Acyl-CoA dehydrogenase NM domain-like"/>
    <property type="match status" value="1"/>
</dbReference>
<reference evidence="7 8" key="1">
    <citation type="submission" date="2017-12" db="EMBL/GenBank/DDBJ databases">
        <title>Taxonomic description and draft genome of Pradoshia cofamensis Gen. nov., sp. nov., a thermotolerant bacillale isolated from anterior gut of earthworm Eisenia fetida.</title>
        <authorList>
            <person name="Saha T."/>
            <person name="Chakraborty R."/>
        </authorList>
    </citation>
    <scope>NUCLEOTIDE SEQUENCE [LARGE SCALE GENOMIC DNA]</scope>
    <source>
        <strain evidence="7 8">EAG3</strain>
    </source>
</reference>
<keyword evidence="8" id="KW-1185">Reference proteome</keyword>
<dbReference type="OrthoDB" id="9785203at2"/>
<evidence type="ECO:0000259" key="5">
    <source>
        <dbReference type="Pfam" id="PF02771"/>
    </source>
</evidence>
<organism evidence="7 8">
    <name type="scientific">Pradoshia eiseniae</name>
    <dbReference type="NCBI Taxonomy" id="2064768"/>
    <lineage>
        <taxon>Bacteria</taxon>
        <taxon>Bacillati</taxon>
        <taxon>Bacillota</taxon>
        <taxon>Bacilli</taxon>
        <taxon>Bacillales</taxon>
        <taxon>Bacillaceae</taxon>
        <taxon>Pradoshia</taxon>
    </lineage>
</organism>
<dbReference type="SUPFAM" id="SSF47203">
    <property type="entry name" value="Acyl-CoA dehydrogenase C-terminal domain-like"/>
    <property type="match status" value="1"/>
</dbReference>
<dbReference type="Pfam" id="PF02771">
    <property type="entry name" value="Acyl-CoA_dh_N"/>
    <property type="match status" value="1"/>
</dbReference>
<dbReference type="InterPro" id="IPR013786">
    <property type="entry name" value="AcylCoA_DH/ox_N"/>
</dbReference>
<feature type="domain" description="Acyl-CoA dehydrogenase/oxidase N-terminal" evidence="5">
    <location>
        <begin position="18"/>
        <end position="97"/>
    </location>
</feature>
<dbReference type="PANTHER" id="PTHR43884:SF25">
    <property type="entry name" value="ACYL-COA DEHYDROGENASE YDBM-RELATED"/>
    <property type="match status" value="1"/>
</dbReference>
<dbReference type="AlphaFoldDB" id="A0A2S7MXH8"/>
<dbReference type="InterPro" id="IPR006091">
    <property type="entry name" value="Acyl-CoA_Oxase/DH_mid-dom"/>
</dbReference>
<dbReference type="InterPro" id="IPR009100">
    <property type="entry name" value="AcylCoA_DH/oxidase_NM_dom_sf"/>
</dbReference>
<evidence type="ECO:0000256" key="2">
    <source>
        <dbReference type="ARBA" id="ARBA00023002"/>
    </source>
</evidence>
<gene>
    <name evidence="7" type="ORF">CYL18_14575</name>
</gene>
<dbReference type="EMBL" id="PKOZ01000010">
    <property type="protein sequence ID" value="PQD94463.1"/>
    <property type="molecule type" value="Genomic_DNA"/>
</dbReference>
<accession>A0A2S7MXH8</accession>
<evidence type="ECO:0000313" key="7">
    <source>
        <dbReference type="EMBL" id="PQD94463.1"/>
    </source>
</evidence>
<dbReference type="InterPro" id="IPR036250">
    <property type="entry name" value="AcylCo_DH-like_C"/>
</dbReference>
<evidence type="ECO:0000259" key="6">
    <source>
        <dbReference type="Pfam" id="PF08028"/>
    </source>
</evidence>
<dbReference type="Gene3D" id="2.40.110.10">
    <property type="entry name" value="Butyryl-CoA Dehydrogenase, subunit A, domain 2"/>
    <property type="match status" value="1"/>
</dbReference>